<dbReference type="AlphaFoldDB" id="A0A6J5F922"/>
<organism evidence="1 2">
    <name type="scientific">Paraburkholderia humisilvae</name>
    <dbReference type="NCBI Taxonomy" id="627669"/>
    <lineage>
        <taxon>Bacteria</taxon>
        <taxon>Pseudomonadati</taxon>
        <taxon>Pseudomonadota</taxon>
        <taxon>Betaproteobacteria</taxon>
        <taxon>Burkholderiales</taxon>
        <taxon>Burkholderiaceae</taxon>
        <taxon>Paraburkholderia</taxon>
    </lineage>
</organism>
<reference evidence="1 2" key="1">
    <citation type="submission" date="2020-04" db="EMBL/GenBank/DDBJ databases">
        <authorList>
            <person name="De Canck E."/>
        </authorList>
    </citation>
    <scope>NUCLEOTIDE SEQUENCE [LARGE SCALE GENOMIC DNA]</scope>
    <source>
        <strain evidence="1 2">LMG 29542</strain>
    </source>
</reference>
<name>A0A6J5F922_9BURK</name>
<evidence type="ECO:0000313" key="1">
    <source>
        <dbReference type="EMBL" id="CAB3775360.1"/>
    </source>
</evidence>
<accession>A0A6J5F922</accession>
<gene>
    <name evidence="1" type="ORF">LMG29542_08742</name>
</gene>
<protein>
    <recommendedName>
        <fullName evidence="3">DDE domain-containing protein</fullName>
    </recommendedName>
</protein>
<dbReference type="EMBL" id="CADIKH010000474">
    <property type="protein sequence ID" value="CAB3775360.1"/>
    <property type="molecule type" value="Genomic_DNA"/>
</dbReference>
<proteinExistence type="predicted"/>
<evidence type="ECO:0008006" key="3">
    <source>
        <dbReference type="Google" id="ProtNLM"/>
    </source>
</evidence>
<dbReference type="Proteomes" id="UP000494363">
    <property type="component" value="Unassembled WGS sequence"/>
</dbReference>
<evidence type="ECO:0000313" key="2">
    <source>
        <dbReference type="Proteomes" id="UP000494363"/>
    </source>
</evidence>
<sequence>MLGFKRFRGATTTISGIELMHRIRKGQFNLATLDLKDTATPTVWNAVLFAQ</sequence>
<keyword evidence="2" id="KW-1185">Reference proteome</keyword>